<evidence type="ECO:0008006" key="4">
    <source>
        <dbReference type="Google" id="ProtNLM"/>
    </source>
</evidence>
<dbReference type="EMBL" id="WMJZ01000048">
    <property type="protein sequence ID" value="MTH48633.1"/>
    <property type="molecule type" value="Genomic_DNA"/>
</dbReference>
<dbReference type="RefSeq" id="WP_155110046.1">
    <property type="nucleotide sequence ID" value="NZ_WMJZ01000048.1"/>
</dbReference>
<keyword evidence="1" id="KW-0732">Signal</keyword>
<feature type="chain" id="PRO_5026881149" description="SH3 domain-containing protein" evidence="1">
    <location>
        <begin position="25"/>
        <end position="284"/>
    </location>
</feature>
<dbReference type="Proteomes" id="UP000477739">
    <property type="component" value="Unassembled WGS sequence"/>
</dbReference>
<accession>A0A6L6IV79</accession>
<evidence type="ECO:0000313" key="2">
    <source>
        <dbReference type="EMBL" id="MTH48633.1"/>
    </source>
</evidence>
<dbReference type="AlphaFoldDB" id="A0A6L6IV79"/>
<dbReference type="OrthoDB" id="7033366at2"/>
<comment type="caution">
    <text evidence="2">The sequence shown here is derived from an EMBL/GenBank/DDBJ whole genome shotgun (WGS) entry which is preliminary data.</text>
</comment>
<evidence type="ECO:0000313" key="3">
    <source>
        <dbReference type="Proteomes" id="UP000477739"/>
    </source>
</evidence>
<name>A0A6L6IV79_9ENTR</name>
<feature type="signal peptide" evidence="1">
    <location>
        <begin position="1"/>
        <end position="24"/>
    </location>
</feature>
<sequence length="284" mass="31867">MKMIKSKQFSVLLALLSLSGLSKADVTISSPYNTTLTFSQPKKGEHYYINSWKKLYFSRQGNTIDLSRKDRHYEEDGTSPLSPSGRYFIVTSISSGYIEFDDGKKEYTEKAYCSVVDMTSGCIVSDWDGMACGYSWLKDEDVLANTEGTDIFDFNSMRPSVNDLKNNTATMDNSQLANILRCDAPSKENIDTYQELVTKNARLKKVAMPFLLNYLNGIAAEATVKIKTNLFASPDVHSQTSAYLIPGDKVKVIRKSPDKRWLNIGYISKKGIPFIAWISTDNAE</sequence>
<reference evidence="2 3" key="1">
    <citation type="submission" date="2019-11" db="EMBL/GenBank/DDBJ databases">
        <title>Escherichia alba sp. nov. isolated from the gut of plastic-eating superworms Zophobas atratus.</title>
        <authorList>
            <person name="Yang Y."/>
        </authorList>
    </citation>
    <scope>NUCLEOTIDE SEQUENCE [LARGE SCALE GENOMIC DNA]</scope>
    <source>
        <strain evidence="3">BIT-B35</strain>
    </source>
</reference>
<evidence type="ECO:0000256" key="1">
    <source>
        <dbReference type="SAM" id="SignalP"/>
    </source>
</evidence>
<organism evidence="2 3">
    <name type="scientific">Intestinirhabdus alba</name>
    <dbReference type="NCBI Taxonomy" id="2899544"/>
    <lineage>
        <taxon>Bacteria</taxon>
        <taxon>Pseudomonadati</taxon>
        <taxon>Pseudomonadota</taxon>
        <taxon>Gammaproteobacteria</taxon>
        <taxon>Enterobacterales</taxon>
        <taxon>Enterobacteriaceae</taxon>
        <taxon>Intestinirhabdus</taxon>
    </lineage>
</organism>
<proteinExistence type="predicted"/>
<protein>
    <recommendedName>
        <fullName evidence="4">SH3 domain-containing protein</fullName>
    </recommendedName>
</protein>
<gene>
    <name evidence="2" type="ORF">GJV78_20775</name>
</gene>
<keyword evidence="3" id="KW-1185">Reference proteome</keyword>